<name>A0ABM8A6A0_STRNI</name>
<accession>A0ABM8A6A0</accession>
<protein>
    <submittedName>
        <fullName evidence="1">Uncharacterized protein</fullName>
    </submittedName>
</protein>
<gene>
    <name evidence="1" type="ORF">HEK616_76120</name>
</gene>
<evidence type="ECO:0000313" key="2">
    <source>
        <dbReference type="Proteomes" id="UP001059597"/>
    </source>
</evidence>
<sequence length="81" mass="9343">MWITLEPATDNRVPPEVLLRKQGENFTVSRAGTSPSRHVVAPVHRADGGNAAPRNGGWWLPHFHQYFTPRWCEQVPLEWRE</sequence>
<keyword evidence="1" id="KW-0614">Plasmid</keyword>
<reference evidence="1" key="1">
    <citation type="submission" date="2022-06" db="EMBL/GenBank/DDBJ databases">
        <title>Complete genome sequence of Streptomyces nigrescens HEK616.</title>
        <authorList>
            <person name="Asamizu S."/>
            <person name="Onaka H."/>
        </authorList>
    </citation>
    <scope>NUCLEOTIDE SEQUENCE</scope>
    <source>
        <strain evidence="1">HEK616</strain>
        <plasmid evidence="1">SNP1</plasmid>
    </source>
</reference>
<evidence type="ECO:0000313" key="1">
    <source>
        <dbReference type="EMBL" id="BDM74125.1"/>
    </source>
</evidence>
<geneLocation type="plasmid" evidence="1 2">
    <name>SNP1</name>
</geneLocation>
<proteinExistence type="predicted"/>
<dbReference type="EMBL" id="AP026074">
    <property type="protein sequence ID" value="BDM74125.1"/>
    <property type="molecule type" value="Genomic_DNA"/>
</dbReference>
<organism evidence="1 2">
    <name type="scientific">Streptomyces nigrescens</name>
    <dbReference type="NCBI Taxonomy" id="1920"/>
    <lineage>
        <taxon>Bacteria</taxon>
        <taxon>Bacillati</taxon>
        <taxon>Actinomycetota</taxon>
        <taxon>Actinomycetes</taxon>
        <taxon>Kitasatosporales</taxon>
        <taxon>Streptomycetaceae</taxon>
        <taxon>Streptomyces</taxon>
    </lineage>
</organism>
<keyword evidence="2" id="KW-1185">Reference proteome</keyword>
<dbReference type="Proteomes" id="UP001059597">
    <property type="component" value="Plasmid SNP1"/>
</dbReference>